<protein>
    <submittedName>
        <fullName evidence="1">Uncharacterized protein</fullName>
    </submittedName>
</protein>
<dbReference type="AlphaFoldDB" id="A0A016WVX8"/>
<dbReference type="EMBL" id="JARK01000079">
    <property type="protein sequence ID" value="EYC43825.1"/>
    <property type="molecule type" value="Genomic_DNA"/>
</dbReference>
<accession>A0A016WVX8</accession>
<evidence type="ECO:0000313" key="1">
    <source>
        <dbReference type="EMBL" id="EYC43825.1"/>
    </source>
</evidence>
<proteinExistence type="predicted"/>
<keyword evidence="2" id="KW-1185">Reference proteome</keyword>
<organism evidence="1 2">
    <name type="scientific">Ancylostoma ceylanicum</name>
    <dbReference type="NCBI Taxonomy" id="53326"/>
    <lineage>
        <taxon>Eukaryota</taxon>
        <taxon>Metazoa</taxon>
        <taxon>Ecdysozoa</taxon>
        <taxon>Nematoda</taxon>
        <taxon>Chromadorea</taxon>
        <taxon>Rhabditida</taxon>
        <taxon>Rhabditina</taxon>
        <taxon>Rhabditomorpha</taxon>
        <taxon>Strongyloidea</taxon>
        <taxon>Ancylostomatidae</taxon>
        <taxon>Ancylostomatinae</taxon>
        <taxon>Ancylostoma</taxon>
    </lineage>
</organism>
<reference evidence="2" key="1">
    <citation type="journal article" date="2015" name="Nat. Genet.">
        <title>The genome and transcriptome of the zoonotic hookworm Ancylostoma ceylanicum identify infection-specific gene families.</title>
        <authorList>
            <person name="Schwarz E.M."/>
            <person name="Hu Y."/>
            <person name="Antoshechkin I."/>
            <person name="Miller M.M."/>
            <person name="Sternberg P.W."/>
            <person name="Aroian R.V."/>
        </authorList>
    </citation>
    <scope>NUCLEOTIDE SEQUENCE</scope>
    <source>
        <strain evidence="2">HY135</strain>
    </source>
</reference>
<comment type="caution">
    <text evidence="1">The sequence shown here is derived from an EMBL/GenBank/DDBJ whole genome shotgun (WGS) entry which is preliminary data.</text>
</comment>
<name>A0A016WVX8_9BILA</name>
<evidence type="ECO:0000313" key="2">
    <source>
        <dbReference type="Proteomes" id="UP000024635"/>
    </source>
</evidence>
<gene>
    <name evidence="1" type="primary">Acey_s0479.g2207</name>
    <name evidence="1" type="ORF">Y032_0479g2207</name>
</gene>
<dbReference type="Proteomes" id="UP000024635">
    <property type="component" value="Unassembled WGS sequence"/>
</dbReference>
<sequence length="231" mass="25731">MGPSVIVEQVDKSSSRPSFSNSVRYKGDTSWSGGPIWLALAGLLFEEPYGMMRVGIEWTQPTLVSSNEVFQEHFPLRAKKERLTNRYPGELRVIDQDMRDPSSQHFSVAESLEATEDCWISTSESRRKTTDANLRVSFDGVENGGVFHRVVASRPRFVIEVHFCFLEARETALDSVDGNGVLSQCAVDVSNGFRGSCRDAIHRRLWLGGTPVELTSLLMVGEAARVHTEGH</sequence>